<accession>A0A2S6HH45</accession>
<dbReference type="EMBL" id="PTJA01000017">
    <property type="protein sequence ID" value="PPK76804.1"/>
    <property type="molecule type" value="Genomic_DNA"/>
</dbReference>
<name>A0A2S6HH45_9FIRM</name>
<keyword evidence="2" id="KW-1185">Reference proteome</keyword>
<protein>
    <submittedName>
        <fullName evidence="1">Uncharacterized protein</fullName>
    </submittedName>
</protein>
<evidence type="ECO:0000313" key="1">
    <source>
        <dbReference type="EMBL" id="PPK76804.1"/>
    </source>
</evidence>
<evidence type="ECO:0000313" key="2">
    <source>
        <dbReference type="Proteomes" id="UP000237749"/>
    </source>
</evidence>
<dbReference type="RefSeq" id="WP_104439418.1">
    <property type="nucleotide sequence ID" value="NZ_PTJA01000017.1"/>
</dbReference>
<dbReference type="Proteomes" id="UP000237749">
    <property type="component" value="Unassembled WGS sequence"/>
</dbReference>
<reference evidence="1 2" key="1">
    <citation type="submission" date="2018-02" db="EMBL/GenBank/DDBJ databases">
        <title>Genomic Encyclopedia of Archaeal and Bacterial Type Strains, Phase II (KMG-II): from individual species to whole genera.</title>
        <authorList>
            <person name="Goeker M."/>
        </authorList>
    </citation>
    <scope>NUCLEOTIDE SEQUENCE [LARGE SCALE GENOMIC DNA]</scope>
    <source>
        <strain evidence="1 2">DSM 3808</strain>
    </source>
</reference>
<sequence>MKTVLLGDLEPMAYKVIQAIESESRNVKNTISLNTGIRILEQYQTLADCYVYFYDSQRDMKCGIYNGSTLLCDGETLIPNSCGFLNQASKSEAFDMIGMIPCSSDFRLSRMVGIANEIRIISNNRVEVTLNQASVLVIIARISAGELNYLKRERNRA</sequence>
<gene>
    <name evidence="1" type="ORF">BXY41_11733</name>
</gene>
<proteinExistence type="predicted"/>
<dbReference type="AlphaFoldDB" id="A0A2S6HH45"/>
<comment type="caution">
    <text evidence="1">The sequence shown here is derived from an EMBL/GenBank/DDBJ whole genome shotgun (WGS) entry which is preliminary data.</text>
</comment>
<organism evidence="1 2">
    <name type="scientific">Lacrimispora xylanisolvens</name>
    <dbReference type="NCBI Taxonomy" id="384636"/>
    <lineage>
        <taxon>Bacteria</taxon>
        <taxon>Bacillati</taxon>
        <taxon>Bacillota</taxon>
        <taxon>Clostridia</taxon>
        <taxon>Lachnospirales</taxon>
        <taxon>Lachnospiraceae</taxon>
        <taxon>Lacrimispora</taxon>
    </lineage>
</organism>